<dbReference type="InParanoid" id="E4Y1W1"/>
<sequence length="1306" mass="147752">RILRPKNAPDTSNNAKNSTTARPINGKKKHPSWANDPSQLLPSYFRNLAKLDYSKYKTKRDAVFGLSKGLGSRAVKKPGKNPNKVTKCNPSFQRTDLNQTSRNEIMSTAETCLKAAKELQLSGDLEYEDFKTLKRNILSLNISTSEADLDTIKTLCAVLNELQIKTVSPGLKILSCNMGKITDSAKLRHLVSMFPDVSAFCISEVMWDREEVLRPTNWPQNYKITTHSQIGSSPLAFSMIVWSAHDIPDLTIMKSVGCFTIVKIKGPAKDNIVIVGYRFCDKSDLAKCRYKKYLNASPMIFCDWLDKLAHEYDKPCYNVYLTGDFNFEDIPRTHDPKPICERAKRTLKNFTNVIIQNTFYRPGVSPSCIDKLHCTNPANTKVKYLRLNEAPFNFDGHCGFTFSINAIPQPIPFEPFLVTKIGSRKEIFEEAMSFPSSPDHTDFSFCFSAMTKILDKCSVKSIKIKASAKRTKFNYSKRTWALINMTNDFKKAIGKQMVKTAYARKTLSILGIKIKRLKRIDEMNYRSQIKKQLGKDKNIIWELLKEVTDPPPIEKLDQPEDVLLEKVKKLQSDTVTHNVPYKGNDIPLISSEKLQKVDFNFAREVENLPSLYPEFLKLTGHTKGSSGLSKSFLDQLPAHFITEYIFKPLHMAAKNGSYPEELRTARIQCLPKGKGCIRPIAIAEPLSSILEKLLVFFLTPFIELNQLLPEVQSGFRSNLGCDTSLYQVVNVVSRAFDKGLCSILLLFDLKNAFGTTPHSSISFMAGKFAAGPFLRILNESLIRRIKVVKNGFSSETSDLLPFGIPQGGIIAPIIFSMYVSQLTDCLDSLPAGSKMALFADDQALILSARNHDELMVKAKEAIDVICKLVDELGMTLVGYKTQATIFGKPYKEVKYEDLVKVTVNNAEIEYSQTLKYLGTFISSIKGSLSFQRNTEILTGKSRGIVQRLRSLRPFVFARENAMLLRATLLGLIQHNYAILPPMTAAEQKRLQLIFHAGLKSSSASAWWFKVLTRKDSDWFLKAEHVAELLQDFGIPSLYLIKLSLFAKSISKCLILKRSNAQRNTLLAALKICSSLSHKVLFAVPDILLIKRRNQSIRKLNTLFDDNVPLIVVPKTSEFVLDIICSLLEQNVLEIRLMKHRSKKTAESKYSWPWHMQREFNEIPTYIRNQVPFNSFESALQNFLAAQHPHLFPSLPCTNCKEESFQITVAMQCDIPRLNDSVAYKQMVAFEKKEAKIDKELHNVLATIVQTYTDYSERSIALSPQMQGLVSKILGGFTCQVGTLLQELFRIADLDSYFDRTQSLFDQ</sequence>
<feature type="region of interest" description="Disordered" evidence="1">
    <location>
        <begin position="1"/>
        <end position="37"/>
    </location>
</feature>
<evidence type="ECO:0000313" key="4">
    <source>
        <dbReference type="Proteomes" id="UP000001307"/>
    </source>
</evidence>
<protein>
    <recommendedName>
        <fullName evidence="2">Reverse transcriptase domain-containing protein</fullName>
    </recommendedName>
</protein>
<evidence type="ECO:0000313" key="3">
    <source>
        <dbReference type="EMBL" id="CBY15855.1"/>
    </source>
</evidence>
<dbReference type="SUPFAM" id="SSF56219">
    <property type="entry name" value="DNase I-like"/>
    <property type="match status" value="1"/>
</dbReference>
<dbReference type="InterPro" id="IPR036691">
    <property type="entry name" value="Endo/exonu/phosph_ase_sf"/>
</dbReference>
<dbReference type="InterPro" id="IPR043502">
    <property type="entry name" value="DNA/RNA_pol_sf"/>
</dbReference>
<dbReference type="Proteomes" id="UP000001307">
    <property type="component" value="Unassembled WGS sequence"/>
</dbReference>
<dbReference type="EMBL" id="FN653700">
    <property type="protein sequence ID" value="CBY15855.1"/>
    <property type="molecule type" value="Genomic_DNA"/>
</dbReference>
<accession>E4Y1W1</accession>
<dbReference type="Pfam" id="PF00078">
    <property type="entry name" value="RVT_1"/>
    <property type="match status" value="1"/>
</dbReference>
<reference evidence="3" key="1">
    <citation type="journal article" date="2010" name="Science">
        <title>Plasticity of animal genome architecture unmasked by rapid evolution of a pelagic tunicate.</title>
        <authorList>
            <person name="Denoeud F."/>
            <person name="Henriet S."/>
            <person name="Mungpakdee S."/>
            <person name="Aury J.M."/>
            <person name="Da Silva C."/>
            <person name="Brinkmann H."/>
            <person name="Mikhaleva J."/>
            <person name="Olsen L.C."/>
            <person name="Jubin C."/>
            <person name="Canestro C."/>
            <person name="Bouquet J.M."/>
            <person name="Danks G."/>
            <person name="Poulain J."/>
            <person name="Campsteijn C."/>
            <person name="Adamski M."/>
            <person name="Cross I."/>
            <person name="Yadetie F."/>
            <person name="Muffato M."/>
            <person name="Louis A."/>
            <person name="Butcher S."/>
            <person name="Tsagkogeorga G."/>
            <person name="Konrad A."/>
            <person name="Singh S."/>
            <person name="Jensen M.F."/>
            <person name="Cong E.H."/>
            <person name="Eikeseth-Otteraa H."/>
            <person name="Noel B."/>
            <person name="Anthouard V."/>
            <person name="Porcel B.M."/>
            <person name="Kachouri-Lafond R."/>
            <person name="Nishino A."/>
            <person name="Ugolini M."/>
            <person name="Chourrout P."/>
            <person name="Nishida H."/>
            <person name="Aasland R."/>
            <person name="Huzurbazar S."/>
            <person name="Westhof E."/>
            <person name="Delsuc F."/>
            <person name="Lehrach H."/>
            <person name="Reinhardt R."/>
            <person name="Weissenbach J."/>
            <person name="Roy S.W."/>
            <person name="Artiguenave F."/>
            <person name="Postlethwait J.H."/>
            <person name="Manak J.R."/>
            <person name="Thompson E.M."/>
            <person name="Jaillon O."/>
            <person name="Du Pasquier L."/>
            <person name="Boudinot P."/>
            <person name="Liberles D.A."/>
            <person name="Volff J.N."/>
            <person name="Philippe H."/>
            <person name="Lenhard B."/>
            <person name="Roest Crollius H."/>
            <person name="Wincker P."/>
            <person name="Chourrout D."/>
        </authorList>
    </citation>
    <scope>NUCLEOTIDE SEQUENCE [LARGE SCALE GENOMIC DNA]</scope>
</reference>
<dbReference type="PANTHER" id="PTHR33332">
    <property type="entry name" value="REVERSE TRANSCRIPTASE DOMAIN-CONTAINING PROTEIN"/>
    <property type="match status" value="1"/>
</dbReference>
<organism evidence="3">
    <name type="scientific">Oikopleura dioica</name>
    <name type="common">Tunicate</name>
    <dbReference type="NCBI Taxonomy" id="34765"/>
    <lineage>
        <taxon>Eukaryota</taxon>
        <taxon>Metazoa</taxon>
        <taxon>Chordata</taxon>
        <taxon>Tunicata</taxon>
        <taxon>Appendicularia</taxon>
        <taxon>Copelata</taxon>
        <taxon>Oikopleuridae</taxon>
        <taxon>Oikopleura</taxon>
    </lineage>
</organism>
<dbReference type="OrthoDB" id="8045574at2759"/>
<evidence type="ECO:0000259" key="2">
    <source>
        <dbReference type="PROSITE" id="PS50878"/>
    </source>
</evidence>
<feature type="compositionally biased region" description="Polar residues" evidence="1">
    <location>
        <begin position="9"/>
        <end position="22"/>
    </location>
</feature>
<proteinExistence type="predicted"/>
<dbReference type="SUPFAM" id="SSF56672">
    <property type="entry name" value="DNA/RNA polymerases"/>
    <property type="match status" value="1"/>
</dbReference>
<dbReference type="InterPro" id="IPR000477">
    <property type="entry name" value="RT_dom"/>
</dbReference>
<gene>
    <name evidence="3" type="ORF">GSOID_T00014178001</name>
</gene>
<feature type="domain" description="Reverse transcriptase" evidence="2">
    <location>
        <begin position="651"/>
        <end position="921"/>
    </location>
</feature>
<name>E4Y1W1_OIKDI</name>
<evidence type="ECO:0000256" key="1">
    <source>
        <dbReference type="SAM" id="MobiDB-lite"/>
    </source>
</evidence>
<keyword evidence="4" id="KW-1185">Reference proteome</keyword>
<feature type="non-terminal residue" evidence="3">
    <location>
        <position position="1"/>
    </location>
</feature>
<dbReference type="PROSITE" id="PS50878">
    <property type="entry name" value="RT_POL"/>
    <property type="match status" value="1"/>
</dbReference>